<dbReference type="SUPFAM" id="SSF56563">
    <property type="entry name" value="Major capsid protein gp5"/>
    <property type="match status" value="1"/>
</dbReference>
<protein>
    <recommendedName>
        <fullName evidence="3">Phage capsid-like C-terminal domain-containing protein</fullName>
    </recommendedName>
</protein>
<dbReference type="Gene3D" id="3.30.2320.10">
    <property type="entry name" value="hypothetical protein PF0899 domain"/>
    <property type="match status" value="1"/>
</dbReference>
<dbReference type="AlphaFoldDB" id="A0A0R2FUB5"/>
<comment type="subcellular location">
    <subcellularLocation>
        <location evidence="1">Virion</location>
    </subcellularLocation>
</comment>
<dbReference type="RefSeq" id="WP_056990770.1">
    <property type="nucleotide sequence ID" value="NZ_JATAAJ010000004.1"/>
</dbReference>
<feature type="coiled-coil region" evidence="2">
    <location>
        <begin position="7"/>
        <end position="59"/>
    </location>
</feature>
<accession>A0A0R2FUB5</accession>
<dbReference type="Proteomes" id="UP000051727">
    <property type="component" value="Unassembled WGS sequence"/>
</dbReference>
<dbReference type="NCBIfam" id="TIGR01554">
    <property type="entry name" value="major_cap_HK97"/>
    <property type="match status" value="1"/>
</dbReference>
<name>A0A0R2FUB5_9LACO</name>
<dbReference type="STRING" id="1618.IV36_GL001754"/>
<evidence type="ECO:0000313" key="4">
    <source>
        <dbReference type="EMBL" id="KRN31630.1"/>
    </source>
</evidence>
<keyword evidence="2" id="KW-0175">Coiled coil</keyword>
<comment type="caution">
    <text evidence="4">The sequence shown here is derived from an EMBL/GenBank/DDBJ whole genome shotgun (WGS) entry which is preliminary data.</text>
</comment>
<evidence type="ECO:0000259" key="3">
    <source>
        <dbReference type="Pfam" id="PF05065"/>
    </source>
</evidence>
<feature type="domain" description="Phage capsid-like C-terminal" evidence="3">
    <location>
        <begin position="127"/>
        <end position="394"/>
    </location>
</feature>
<sequence>MKKDELLEQRAELMIEAREDIANAKADEAQAKMDEIKKIDEKIEKMNVAEANLKALDDKPAKIENLAKENKKIGDEIELEKVDNTIKKANYVDAFAKTMLGKKLTPAENEVFVKENAAFSHSTENTGTLIPDTVVDGIFKIAEEQYPLFADMKGYNVRGTLTINKHDGIVSGDAQWVDESVQADDEENKFGQLVLKGFELNKVASLSWKMKSMSEADFISFLTQELADRVGVALGVAAHQGNGVKSPKGVEVELKAEENTPQVVEYTDSIAYKDVTAALGKIHSSYAAKSAIYVNNSTLWNQLANIVDGQGRPIFIADPTGNTIGQLFGHEVKVDAGTKDGEVLIGDAADTAVKNVNQEMSLAQEDHVKGRTTDYGAYTIVDFGLLTTKGFALLTKKV</sequence>
<dbReference type="Pfam" id="PF05065">
    <property type="entry name" value="Phage_capsid"/>
    <property type="match status" value="1"/>
</dbReference>
<proteinExistence type="predicted"/>
<evidence type="ECO:0000256" key="1">
    <source>
        <dbReference type="ARBA" id="ARBA00004328"/>
    </source>
</evidence>
<dbReference type="OrthoDB" id="9786516at2"/>
<dbReference type="PATRIC" id="fig|1618.3.peg.1785"/>
<evidence type="ECO:0000313" key="5">
    <source>
        <dbReference type="Proteomes" id="UP000051727"/>
    </source>
</evidence>
<reference evidence="4 5" key="1">
    <citation type="journal article" date="2015" name="Genome Announc.">
        <title>Expanding the biotechnology potential of lactobacilli through comparative genomics of 213 strains and associated genera.</title>
        <authorList>
            <person name="Sun Z."/>
            <person name="Harris H.M."/>
            <person name="McCann A."/>
            <person name="Guo C."/>
            <person name="Argimon S."/>
            <person name="Zhang W."/>
            <person name="Yang X."/>
            <person name="Jeffery I.B."/>
            <person name="Cooney J.C."/>
            <person name="Kagawa T.F."/>
            <person name="Liu W."/>
            <person name="Song Y."/>
            <person name="Salvetti E."/>
            <person name="Wrobel A."/>
            <person name="Rasinkangas P."/>
            <person name="Parkhill J."/>
            <person name="Rea M.C."/>
            <person name="O'Sullivan O."/>
            <person name="Ritari J."/>
            <person name="Douillard F.P."/>
            <person name="Paul Ross R."/>
            <person name="Yang R."/>
            <person name="Briner A.E."/>
            <person name="Felis G.E."/>
            <person name="de Vos W.M."/>
            <person name="Barrangou R."/>
            <person name="Klaenhammer T.R."/>
            <person name="Caufield P.W."/>
            <person name="Cui Y."/>
            <person name="Zhang H."/>
            <person name="O'Toole P.W."/>
        </authorList>
    </citation>
    <scope>NUCLEOTIDE SEQUENCE [LARGE SCALE GENOMIC DNA]</scope>
    <source>
        <strain evidence="4 5">ATCC 27304</strain>
    </source>
</reference>
<evidence type="ECO:0000256" key="2">
    <source>
        <dbReference type="SAM" id="Coils"/>
    </source>
</evidence>
<gene>
    <name evidence="4" type="ORF">IV36_GL001754</name>
</gene>
<dbReference type="InterPro" id="IPR024455">
    <property type="entry name" value="Phage_capsid"/>
</dbReference>
<dbReference type="InterPro" id="IPR054612">
    <property type="entry name" value="Phage_capsid-like_C"/>
</dbReference>
<dbReference type="EMBL" id="JQAR01000004">
    <property type="protein sequence ID" value="KRN31630.1"/>
    <property type="molecule type" value="Genomic_DNA"/>
</dbReference>
<organism evidence="4 5">
    <name type="scientific">Liquorilactobacillus mali</name>
    <dbReference type="NCBI Taxonomy" id="1618"/>
    <lineage>
        <taxon>Bacteria</taxon>
        <taxon>Bacillati</taxon>
        <taxon>Bacillota</taxon>
        <taxon>Bacilli</taxon>
        <taxon>Lactobacillales</taxon>
        <taxon>Lactobacillaceae</taxon>
        <taxon>Liquorilactobacillus</taxon>
    </lineage>
</organism>